<dbReference type="InterPro" id="IPR050366">
    <property type="entry name" value="BP-dependent_transpt_permease"/>
</dbReference>
<feature type="transmembrane region" description="Helical" evidence="10">
    <location>
        <begin position="203"/>
        <end position="228"/>
    </location>
</feature>
<proteinExistence type="inferred from homology"/>
<keyword evidence="5" id="KW-0571">Peptide transport</keyword>
<evidence type="ECO:0000256" key="5">
    <source>
        <dbReference type="ARBA" id="ARBA00022856"/>
    </source>
</evidence>
<dbReference type="GO" id="GO:0015833">
    <property type="term" value="P:peptide transport"/>
    <property type="evidence" value="ECO:0007669"/>
    <property type="project" value="UniProtKB-KW"/>
</dbReference>
<feature type="transmembrane region" description="Helical" evidence="10">
    <location>
        <begin position="264"/>
        <end position="283"/>
    </location>
</feature>
<feature type="transmembrane region" description="Helical" evidence="10">
    <location>
        <begin position="43"/>
        <end position="63"/>
    </location>
</feature>
<reference evidence="12 13" key="1">
    <citation type="submission" date="2019-03" db="EMBL/GenBank/DDBJ databases">
        <title>Genomic Encyclopedia of Type Strains, Phase IV (KMG-IV): sequencing the most valuable type-strain genomes for metagenomic binning, comparative biology and taxonomic classification.</title>
        <authorList>
            <person name="Goeker M."/>
        </authorList>
    </citation>
    <scope>NUCLEOTIDE SEQUENCE [LARGE SCALE GENOMIC DNA]</scope>
    <source>
        <strain evidence="12 13">DSM 24629</strain>
    </source>
</reference>
<feature type="transmembrane region" description="Helical" evidence="10">
    <location>
        <begin position="322"/>
        <end position="347"/>
    </location>
</feature>
<feature type="transmembrane region" description="Helical" evidence="10">
    <location>
        <begin position="367"/>
        <end position="393"/>
    </location>
</feature>
<dbReference type="PANTHER" id="PTHR43386">
    <property type="entry name" value="OLIGOPEPTIDE TRANSPORT SYSTEM PERMEASE PROTEIN APPC"/>
    <property type="match status" value="1"/>
</dbReference>
<accession>A0A4R3MI75</accession>
<evidence type="ECO:0000256" key="3">
    <source>
        <dbReference type="ARBA" id="ARBA00022475"/>
    </source>
</evidence>
<keyword evidence="2 10" id="KW-0813">Transport</keyword>
<sequence length="404" mass="45154">MKNLSKDMFERVAIDLSLQEKIERPSLTYWQDARKRLLKNKGAIIGMVTLIIIIIMAIAGPYMNEYSYDRQIQPISRNNLLPPRIPVLEKIGIFDGTLIRDVGANRLSQYNENEYTLLGTIETTNTLEVPEVSLGRYPEGSYEILNVIEENNAKIYQIAVTQTSYRIRENTYVVKGVDNSYFWFGTDDLARDIWTRVWNGARISLYIGLLAAIIDMLIGVIYGSIAGFFGGKIDMYMMRFIEILSGIPSLVIIILFILVMDPGILPISLAIAITGWMGMARVVRAQFLKLKSQEYVLAARTLGASNFSLIKKHLLPNIVGQVIIMITFSIPGAIFYEAFLAFIGLGVPAPHASLGVLISDGVSTLRSYPSMLFIPTAVLCLLMLSINILANGLRDALDPKMRNK</sequence>
<protein>
    <submittedName>
        <fullName evidence="12">Oligopeptide transport system permease protein</fullName>
    </submittedName>
</protein>
<evidence type="ECO:0000259" key="11">
    <source>
        <dbReference type="PROSITE" id="PS50928"/>
    </source>
</evidence>
<evidence type="ECO:0000256" key="8">
    <source>
        <dbReference type="ARBA" id="ARBA00023136"/>
    </source>
</evidence>
<dbReference type="AlphaFoldDB" id="A0A4R3MI75"/>
<comment type="subcellular location">
    <subcellularLocation>
        <location evidence="1 10">Cell membrane</location>
        <topology evidence="1 10">Multi-pass membrane protein</topology>
    </subcellularLocation>
</comment>
<dbReference type="InterPro" id="IPR000515">
    <property type="entry name" value="MetI-like"/>
</dbReference>
<evidence type="ECO:0000256" key="10">
    <source>
        <dbReference type="RuleBase" id="RU363032"/>
    </source>
</evidence>
<organism evidence="12 13">
    <name type="scientific">Natranaerovirga pectinivora</name>
    <dbReference type="NCBI Taxonomy" id="682400"/>
    <lineage>
        <taxon>Bacteria</taxon>
        <taxon>Bacillati</taxon>
        <taxon>Bacillota</taxon>
        <taxon>Clostridia</taxon>
        <taxon>Lachnospirales</taxon>
        <taxon>Natranaerovirgaceae</taxon>
        <taxon>Natranaerovirga</taxon>
    </lineage>
</organism>
<keyword evidence="4 10" id="KW-0812">Transmembrane</keyword>
<dbReference type="EMBL" id="SMAL01000014">
    <property type="protein sequence ID" value="TCT12147.1"/>
    <property type="molecule type" value="Genomic_DNA"/>
</dbReference>
<dbReference type="PROSITE" id="PS50928">
    <property type="entry name" value="ABC_TM1"/>
    <property type="match status" value="1"/>
</dbReference>
<evidence type="ECO:0000256" key="7">
    <source>
        <dbReference type="ARBA" id="ARBA00022989"/>
    </source>
</evidence>
<evidence type="ECO:0000256" key="4">
    <source>
        <dbReference type="ARBA" id="ARBA00022692"/>
    </source>
</evidence>
<evidence type="ECO:0000313" key="13">
    <source>
        <dbReference type="Proteomes" id="UP000294902"/>
    </source>
</evidence>
<dbReference type="SUPFAM" id="SSF161098">
    <property type="entry name" value="MetI-like"/>
    <property type="match status" value="1"/>
</dbReference>
<dbReference type="InterPro" id="IPR035906">
    <property type="entry name" value="MetI-like_sf"/>
</dbReference>
<dbReference type="GO" id="GO:0005886">
    <property type="term" value="C:plasma membrane"/>
    <property type="evidence" value="ECO:0007669"/>
    <property type="project" value="UniProtKB-SubCell"/>
</dbReference>
<dbReference type="CDD" id="cd06261">
    <property type="entry name" value="TM_PBP2"/>
    <property type="match status" value="1"/>
</dbReference>
<feature type="domain" description="ABC transmembrane type-1" evidence="11">
    <location>
        <begin position="201"/>
        <end position="390"/>
    </location>
</feature>
<dbReference type="OrthoDB" id="9797852at2"/>
<evidence type="ECO:0000256" key="9">
    <source>
        <dbReference type="ARBA" id="ARBA00024202"/>
    </source>
</evidence>
<dbReference type="GO" id="GO:0015031">
    <property type="term" value="P:protein transport"/>
    <property type="evidence" value="ECO:0007669"/>
    <property type="project" value="UniProtKB-KW"/>
</dbReference>
<keyword evidence="8 10" id="KW-0472">Membrane</keyword>
<dbReference type="GO" id="GO:0055085">
    <property type="term" value="P:transmembrane transport"/>
    <property type="evidence" value="ECO:0007669"/>
    <property type="project" value="InterPro"/>
</dbReference>
<evidence type="ECO:0000256" key="2">
    <source>
        <dbReference type="ARBA" id="ARBA00022448"/>
    </source>
</evidence>
<dbReference type="NCBIfam" id="NF045475">
    <property type="entry name" value="Opp3C"/>
    <property type="match status" value="1"/>
</dbReference>
<dbReference type="Pfam" id="PF00528">
    <property type="entry name" value="BPD_transp_1"/>
    <property type="match status" value="1"/>
</dbReference>
<keyword evidence="7 10" id="KW-1133">Transmembrane helix</keyword>
<keyword evidence="13" id="KW-1185">Reference proteome</keyword>
<evidence type="ECO:0000313" key="12">
    <source>
        <dbReference type="EMBL" id="TCT12147.1"/>
    </source>
</evidence>
<feature type="transmembrane region" description="Helical" evidence="10">
    <location>
        <begin position="240"/>
        <end position="258"/>
    </location>
</feature>
<dbReference type="PANTHER" id="PTHR43386:SF24">
    <property type="entry name" value="OLIGOPEPTIDE TRANSPORT SYSTEM PERMEASE PROTEIN AMID"/>
    <property type="match status" value="1"/>
</dbReference>
<keyword evidence="3" id="KW-1003">Cell membrane</keyword>
<evidence type="ECO:0000256" key="6">
    <source>
        <dbReference type="ARBA" id="ARBA00022927"/>
    </source>
</evidence>
<name>A0A4R3MI75_9FIRM</name>
<gene>
    <name evidence="12" type="ORF">EDC18_11446</name>
</gene>
<keyword evidence="6" id="KW-0653">Protein transport</keyword>
<dbReference type="RefSeq" id="WP_132254072.1">
    <property type="nucleotide sequence ID" value="NZ_SMAL01000014.1"/>
</dbReference>
<comment type="caution">
    <text evidence="12">The sequence shown here is derived from an EMBL/GenBank/DDBJ whole genome shotgun (WGS) entry which is preliminary data.</text>
</comment>
<comment type="similarity">
    <text evidence="9">Belongs to the binding-protein-dependent transport system permease family. OppBC subfamily.</text>
</comment>
<dbReference type="Proteomes" id="UP000294902">
    <property type="component" value="Unassembled WGS sequence"/>
</dbReference>
<dbReference type="Pfam" id="PF12911">
    <property type="entry name" value="OppC_N"/>
    <property type="match status" value="1"/>
</dbReference>
<evidence type="ECO:0000256" key="1">
    <source>
        <dbReference type="ARBA" id="ARBA00004651"/>
    </source>
</evidence>
<dbReference type="InterPro" id="IPR025966">
    <property type="entry name" value="OppC_N"/>
</dbReference>
<dbReference type="Gene3D" id="1.10.3720.10">
    <property type="entry name" value="MetI-like"/>
    <property type="match status" value="1"/>
</dbReference>